<keyword evidence="2" id="KW-1185">Reference proteome</keyword>
<dbReference type="AlphaFoldDB" id="A0A974RX07"/>
<reference evidence="1 2" key="1">
    <citation type="submission" date="2021-01" db="EMBL/GenBank/DDBJ databases">
        <title>Entomomonas sp. F2A isolated from a house cricket (Acheta domesticus).</title>
        <authorList>
            <person name="Spergser J."/>
            <person name="Busse H.-J."/>
        </authorList>
    </citation>
    <scope>NUCLEOTIDE SEQUENCE [LARGE SCALE GENOMIC DNA]</scope>
    <source>
        <strain evidence="1 2">F2A</strain>
    </source>
</reference>
<dbReference type="InterPro" id="IPR036977">
    <property type="entry name" value="DNA_primase_Znf_CHC2"/>
</dbReference>
<proteinExistence type="predicted"/>
<evidence type="ECO:0000313" key="1">
    <source>
        <dbReference type="EMBL" id="QQP85746.1"/>
    </source>
</evidence>
<gene>
    <name evidence="1" type="ORF">JHT90_00325</name>
</gene>
<dbReference type="GO" id="GO:0008270">
    <property type="term" value="F:zinc ion binding"/>
    <property type="evidence" value="ECO:0007669"/>
    <property type="project" value="InterPro"/>
</dbReference>
<evidence type="ECO:0000313" key="2">
    <source>
        <dbReference type="Proteomes" id="UP000595278"/>
    </source>
</evidence>
<protein>
    <submittedName>
        <fullName evidence="1">Virulence-associated protein E</fullName>
    </submittedName>
</protein>
<name>A0A974RX07_9GAMM</name>
<organism evidence="1 2">
    <name type="scientific">Entomomonas asaccharolytica</name>
    <dbReference type="NCBI Taxonomy" id="2785331"/>
    <lineage>
        <taxon>Bacteria</taxon>
        <taxon>Pseudomonadati</taxon>
        <taxon>Pseudomonadota</taxon>
        <taxon>Gammaproteobacteria</taxon>
        <taxon>Pseudomonadales</taxon>
        <taxon>Pseudomonadaceae</taxon>
        <taxon>Entomomonas</taxon>
    </lineage>
</organism>
<accession>A0A974RX07</accession>
<dbReference type="RefSeq" id="WP_201092671.1">
    <property type="nucleotide sequence ID" value="NZ_CP067393.1"/>
</dbReference>
<sequence>MNIPVNYADKLPIDKVLDKLDKVKAKKPTKDGLSQWLALCPSHADKSPSLTITECTDNTVLLKCWSGCTANEIVNAIGLELKDLFKYEPTYKQGNSNPSYKKLPNKQAIAHERLIIQVAEAQQNKGQLLNKADKQRYQLALQRLKRLQHVK</sequence>
<dbReference type="Gene3D" id="3.90.580.10">
    <property type="entry name" value="Zinc finger, CHC2-type domain"/>
    <property type="match status" value="1"/>
</dbReference>
<dbReference type="GO" id="GO:0006260">
    <property type="term" value="P:DNA replication"/>
    <property type="evidence" value="ECO:0007669"/>
    <property type="project" value="InterPro"/>
</dbReference>
<dbReference type="EMBL" id="CP067393">
    <property type="protein sequence ID" value="QQP85746.1"/>
    <property type="molecule type" value="Genomic_DNA"/>
</dbReference>
<dbReference type="KEGG" id="eaz:JHT90_00325"/>
<dbReference type="Proteomes" id="UP000595278">
    <property type="component" value="Chromosome"/>
</dbReference>
<dbReference type="GO" id="GO:0003677">
    <property type="term" value="F:DNA binding"/>
    <property type="evidence" value="ECO:0007669"/>
    <property type="project" value="InterPro"/>
</dbReference>